<dbReference type="AlphaFoldDB" id="A0A4Q9EFZ2"/>
<sequence>MLGLKELATAIAKKEYKVSDVIDQTIQRIQTYDATLHAFCLVDIDSAMEQAESLDRQIKAGASVGPLAGIPVAVKDLICTKNLRTTFGSQLYSDFVPEEDDIVVERLKAAGAIIIGKTNTSEFGYGAVGHNKIYPTTKNPWNTELTPGGSSAGSAVAVAAKMVPLALGSDGGGSIRIPASLTGVFGMKPSWGRVPLYPSCRDERYPGQSGWESLEHIGPITRNAADAAFALATISGPSHYDRHSIPVESYDWSLRGIDTLQHCRFAYTTDLGFAVVEPEIIAAIEDAIDRLKGVLGNIECTFPPIGNNENLLDTIVAMETDRSGLRTMAADKGIKLDGWLGSILERTWTGDQFTNAILERKRIVNITAKFMKDYDFLITPTTATAAFPINLYGPLHIAGKTLPPSAWVPFSALANFTGLPAASVPIGFTKDGRPIGLQIMGRHLDDRGVLALSAVIESLFQNDKWPNINTIIP</sequence>
<organism evidence="3 4">
    <name type="scientific">Hafnia paralvei</name>
    <dbReference type="NCBI Taxonomy" id="546367"/>
    <lineage>
        <taxon>Bacteria</taxon>
        <taxon>Pseudomonadati</taxon>
        <taxon>Pseudomonadota</taxon>
        <taxon>Gammaproteobacteria</taxon>
        <taxon>Enterobacterales</taxon>
        <taxon>Hafniaceae</taxon>
        <taxon>Hafnia</taxon>
    </lineage>
</organism>
<dbReference type="GO" id="GO:0003824">
    <property type="term" value="F:catalytic activity"/>
    <property type="evidence" value="ECO:0007669"/>
    <property type="project" value="InterPro"/>
</dbReference>
<evidence type="ECO:0000259" key="2">
    <source>
        <dbReference type="Pfam" id="PF01425"/>
    </source>
</evidence>
<comment type="caution">
    <text evidence="3">The sequence shown here is derived from an EMBL/GenBank/DDBJ whole genome shotgun (WGS) entry which is preliminary data.</text>
</comment>
<evidence type="ECO:0000256" key="1">
    <source>
        <dbReference type="ARBA" id="ARBA00009199"/>
    </source>
</evidence>
<protein>
    <submittedName>
        <fullName evidence="3">Amidase</fullName>
    </submittedName>
</protein>
<evidence type="ECO:0000313" key="4">
    <source>
        <dbReference type="Proteomes" id="UP000293380"/>
    </source>
</evidence>
<proteinExistence type="inferred from homology"/>
<dbReference type="InterPro" id="IPR023631">
    <property type="entry name" value="Amidase_dom"/>
</dbReference>
<dbReference type="PANTHER" id="PTHR11895:SF7">
    <property type="entry name" value="GLUTAMYL-TRNA(GLN) AMIDOTRANSFERASE SUBUNIT A, MITOCHONDRIAL"/>
    <property type="match status" value="1"/>
</dbReference>
<dbReference type="EMBL" id="SITD01000064">
    <property type="protein sequence ID" value="TBM23123.1"/>
    <property type="molecule type" value="Genomic_DNA"/>
</dbReference>
<name>A0A4Q9EFZ2_9GAMM</name>
<dbReference type="SUPFAM" id="SSF75304">
    <property type="entry name" value="Amidase signature (AS) enzymes"/>
    <property type="match status" value="1"/>
</dbReference>
<dbReference type="Gene3D" id="3.90.1300.10">
    <property type="entry name" value="Amidase signature (AS) domain"/>
    <property type="match status" value="1"/>
</dbReference>
<feature type="domain" description="Amidase" evidence="2">
    <location>
        <begin position="20"/>
        <end position="450"/>
    </location>
</feature>
<dbReference type="PANTHER" id="PTHR11895">
    <property type="entry name" value="TRANSAMIDASE"/>
    <property type="match status" value="1"/>
</dbReference>
<accession>A0A4Q9EFZ2</accession>
<dbReference type="InterPro" id="IPR000120">
    <property type="entry name" value="Amidase"/>
</dbReference>
<comment type="similarity">
    <text evidence="1">Belongs to the amidase family.</text>
</comment>
<dbReference type="Pfam" id="PF01425">
    <property type="entry name" value="Amidase"/>
    <property type="match status" value="1"/>
</dbReference>
<dbReference type="Proteomes" id="UP000293380">
    <property type="component" value="Unassembled WGS sequence"/>
</dbReference>
<reference evidence="3 4" key="1">
    <citation type="submission" date="2019-02" db="EMBL/GenBank/DDBJ databases">
        <title>Comparative genomic analysis of the Hafnia genus genomes.</title>
        <authorList>
            <person name="Zhiqiu Y."/>
            <person name="Chao Y."/>
            <person name="Yuhui D."/>
            <person name="Di H."/>
            <person name="Bin L."/>
        </authorList>
    </citation>
    <scope>NUCLEOTIDE SEQUENCE [LARGE SCALE GENOMIC DNA]</scope>
    <source>
        <strain evidence="3 4">PCM_1194</strain>
    </source>
</reference>
<dbReference type="InterPro" id="IPR036928">
    <property type="entry name" value="AS_sf"/>
</dbReference>
<evidence type="ECO:0000313" key="3">
    <source>
        <dbReference type="EMBL" id="TBM23123.1"/>
    </source>
</evidence>
<gene>
    <name evidence="3" type="ORF">EYY89_16430</name>
</gene>